<dbReference type="CDD" id="cd01948">
    <property type="entry name" value="EAL"/>
    <property type="match status" value="1"/>
</dbReference>
<dbReference type="Pfam" id="PF00563">
    <property type="entry name" value="EAL"/>
    <property type="match status" value="1"/>
</dbReference>
<dbReference type="InterPro" id="IPR029787">
    <property type="entry name" value="Nucleotide_cyclase"/>
</dbReference>
<dbReference type="Gene3D" id="3.30.70.270">
    <property type="match status" value="1"/>
</dbReference>
<sequence length="724" mass="80953">MNSALAPARQNSDWSDTVLQRKSNVQNPLAAISVKPTRIWSSRISWRIALSAFFTILVIQGAVLLLTIRQQEFKMLNDLSAQGVSALSSTLNNNETYLNSPISREEAGRIHASSIVKGFIIYSPDYRMLGSSGEAISLTINKDTHTANHRSPDGATYEVVYRASELRNPYIIAASLDARSITPALSEYVHQSLAIMFLLSAFVTVVLMISLSKWLLEPVLFLRDNFVAAFENPETPDIKESPYKTVDEIGNVISMAQTLIRQNADNIKQIKSAAEDKIHKLAYFDQLTGLPNRIQFLQKLTDQARSANNDDSGYIRRFAVIAMDLDHFKDINDSMGHNVGDAILRGVGKRLRAALPEHAVVARSGEDEFAITMMLTDPVTAREVAEKIVGVIRAEPFKVFNESFQIRASVGVSTFPDDGIDPDQVLKNADIALNRAKEEGRDTIKEYSEDFDRAVQARFQLLRDLRDAMEAKDLRVYYQPQFDLASGRIIGAEALLRWFKKDGSKNGGQFISPAEFIPIAEQSGLIVPIGEWVLRHSCTLAAQWEREGRNIRVTVNVSGAQFFQSDLVACVSQCLEDSGLSPHLLELEVTESVFMDDMQHTVETLQRLHGLGVELAIDDFGTGYSSLSYLRQFPIDRLKIDQSFIRNALNNADDAAIARTIVRLGHSLNLKVIAEGVETKQHEAFLMEEKCDEVQGFRYSKPIPLEEFNAFIQSYNGDFSVFDR</sequence>
<feature type="domain" description="EAL" evidence="2">
    <location>
        <begin position="458"/>
        <end position="716"/>
    </location>
</feature>
<dbReference type="SUPFAM" id="SSF141868">
    <property type="entry name" value="EAL domain-like"/>
    <property type="match status" value="1"/>
</dbReference>
<dbReference type="CDD" id="cd01949">
    <property type="entry name" value="GGDEF"/>
    <property type="match status" value="1"/>
</dbReference>
<evidence type="ECO:0000259" key="3">
    <source>
        <dbReference type="PROSITE" id="PS50887"/>
    </source>
</evidence>
<dbReference type="InterPro" id="IPR000160">
    <property type="entry name" value="GGDEF_dom"/>
</dbReference>
<feature type="domain" description="GGDEF" evidence="3">
    <location>
        <begin position="316"/>
        <end position="449"/>
    </location>
</feature>
<feature type="transmembrane region" description="Helical" evidence="1">
    <location>
        <begin position="44"/>
        <end position="66"/>
    </location>
</feature>
<dbReference type="PROSITE" id="PS50883">
    <property type="entry name" value="EAL"/>
    <property type="match status" value="1"/>
</dbReference>
<dbReference type="PROSITE" id="PS50887">
    <property type="entry name" value="GGDEF"/>
    <property type="match status" value="1"/>
</dbReference>
<dbReference type="FunFam" id="3.20.20.450:FF:000001">
    <property type="entry name" value="Cyclic di-GMP phosphodiesterase yahA"/>
    <property type="match status" value="1"/>
</dbReference>
<dbReference type="Proteomes" id="UP000249557">
    <property type="component" value="Unassembled WGS sequence"/>
</dbReference>
<reference evidence="4 5" key="1">
    <citation type="submission" date="2017-08" db="EMBL/GenBank/DDBJ databases">
        <title>Infants hospitalized years apart are colonized by the same room-sourced microbial strains.</title>
        <authorList>
            <person name="Brooks B."/>
            <person name="Olm M.R."/>
            <person name="Firek B.A."/>
            <person name="Baker R."/>
            <person name="Thomas B.C."/>
            <person name="Morowitz M.J."/>
            <person name="Banfield J.F."/>
        </authorList>
    </citation>
    <scope>NUCLEOTIDE SEQUENCE [LARGE SCALE GENOMIC DNA]</scope>
    <source>
        <strain evidence="4">S2_018_000_R2_104</strain>
    </source>
</reference>
<dbReference type="NCBIfam" id="TIGR00254">
    <property type="entry name" value="GGDEF"/>
    <property type="match status" value="1"/>
</dbReference>
<dbReference type="Pfam" id="PF00990">
    <property type="entry name" value="GGDEF"/>
    <property type="match status" value="1"/>
</dbReference>
<evidence type="ECO:0000256" key="1">
    <source>
        <dbReference type="SAM" id="Phobius"/>
    </source>
</evidence>
<dbReference type="PANTHER" id="PTHR44757:SF2">
    <property type="entry name" value="BIOFILM ARCHITECTURE MAINTENANCE PROTEIN MBAA"/>
    <property type="match status" value="1"/>
</dbReference>
<dbReference type="SUPFAM" id="SSF55073">
    <property type="entry name" value="Nucleotide cyclase"/>
    <property type="match status" value="1"/>
</dbReference>
<gene>
    <name evidence="4" type="ORF">DI626_00500</name>
</gene>
<dbReference type="InterPro" id="IPR035919">
    <property type="entry name" value="EAL_sf"/>
</dbReference>
<proteinExistence type="predicted"/>
<dbReference type="InterPro" id="IPR043128">
    <property type="entry name" value="Rev_trsase/Diguanyl_cyclase"/>
</dbReference>
<dbReference type="EMBL" id="QFNK01000004">
    <property type="protein sequence ID" value="PZO88936.1"/>
    <property type="molecule type" value="Genomic_DNA"/>
</dbReference>
<name>A0A2W5A6B5_9BACT</name>
<dbReference type="SMART" id="SM00052">
    <property type="entry name" value="EAL"/>
    <property type="match status" value="1"/>
</dbReference>
<dbReference type="InterPro" id="IPR052155">
    <property type="entry name" value="Biofilm_reg_signaling"/>
</dbReference>
<keyword evidence="1" id="KW-0472">Membrane</keyword>
<comment type="caution">
    <text evidence="4">The sequence shown here is derived from an EMBL/GenBank/DDBJ whole genome shotgun (WGS) entry which is preliminary data.</text>
</comment>
<keyword evidence="1" id="KW-0812">Transmembrane</keyword>
<accession>A0A2W5A6B5</accession>
<dbReference type="SMART" id="SM00267">
    <property type="entry name" value="GGDEF"/>
    <property type="match status" value="1"/>
</dbReference>
<evidence type="ECO:0000313" key="5">
    <source>
        <dbReference type="Proteomes" id="UP000249557"/>
    </source>
</evidence>
<dbReference type="InterPro" id="IPR001633">
    <property type="entry name" value="EAL_dom"/>
</dbReference>
<evidence type="ECO:0000313" key="4">
    <source>
        <dbReference type="EMBL" id="PZO88936.1"/>
    </source>
</evidence>
<dbReference type="Gene3D" id="3.20.20.450">
    <property type="entry name" value="EAL domain"/>
    <property type="match status" value="1"/>
</dbReference>
<evidence type="ECO:0000259" key="2">
    <source>
        <dbReference type="PROSITE" id="PS50883"/>
    </source>
</evidence>
<protein>
    <submittedName>
        <fullName evidence="4">Bifunctional diguanylate cyclase/phosphodiesterase</fullName>
    </submittedName>
</protein>
<keyword evidence="1" id="KW-1133">Transmembrane helix</keyword>
<organism evidence="4 5">
    <name type="scientific">Micavibrio aeruginosavorus</name>
    <dbReference type="NCBI Taxonomy" id="349221"/>
    <lineage>
        <taxon>Bacteria</taxon>
        <taxon>Pseudomonadati</taxon>
        <taxon>Bdellovibrionota</taxon>
        <taxon>Bdellovibrionia</taxon>
        <taxon>Bdellovibrionales</taxon>
        <taxon>Pseudobdellovibrionaceae</taxon>
        <taxon>Micavibrio</taxon>
    </lineage>
</organism>
<dbReference type="AlphaFoldDB" id="A0A2W5A6B5"/>
<dbReference type="PANTHER" id="PTHR44757">
    <property type="entry name" value="DIGUANYLATE CYCLASE DGCP"/>
    <property type="match status" value="1"/>
</dbReference>
<feature type="transmembrane region" description="Helical" evidence="1">
    <location>
        <begin position="193"/>
        <end position="216"/>
    </location>
</feature>